<keyword evidence="2" id="KW-0472">Membrane</keyword>
<dbReference type="EMBL" id="JBBDGM010000003">
    <property type="protein sequence ID" value="MEJ1087700.1"/>
    <property type="molecule type" value="Genomic_DNA"/>
</dbReference>
<evidence type="ECO:0000256" key="2">
    <source>
        <dbReference type="SAM" id="Phobius"/>
    </source>
</evidence>
<evidence type="ECO:0000256" key="1">
    <source>
        <dbReference type="SAM" id="MobiDB-lite"/>
    </source>
</evidence>
<reference evidence="3 4" key="1">
    <citation type="submission" date="2024-02" db="EMBL/GenBank/DDBJ databases">
        <authorList>
            <person name="Saticioglu I.B."/>
        </authorList>
    </citation>
    <scope>NUCLEOTIDE SEQUENCE [LARGE SCALE GENOMIC DNA]</scope>
    <source>
        <strain evidence="3 4">Mu-80</strain>
    </source>
</reference>
<dbReference type="RefSeq" id="WP_206494823.1">
    <property type="nucleotide sequence ID" value="NZ_JBBDGM010000003.1"/>
</dbReference>
<name>A0ABU8L9L1_9MICO</name>
<feature type="region of interest" description="Disordered" evidence="1">
    <location>
        <begin position="77"/>
        <end position="100"/>
    </location>
</feature>
<feature type="transmembrane region" description="Helical" evidence="2">
    <location>
        <begin position="54"/>
        <end position="73"/>
    </location>
</feature>
<dbReference type="Pfam" id="PF11666">
    <property type="entry name" value="DUF2933"/>
    <property type="match status" value="1"/>
</dbReference>
<organism evidence="3 4">
    <name type="scientific">Microbacterium bandirmense</name>
    <dbReference type="NCBI Taxonomy" id="3122050"/>
    <lineage>
        <taxon>Bacteria</taxon>
        <taxon>Bacillati</taxon>
        <taxon>Actinomycetota</taxon>
        <taxon>Actinomycetes</taxon>
        <taxon>Micrococcales</taxon>
        <taxon>Microbacteriaceae</taxon>
        <taxon>Microbacterium</taxon>
    </lineage>
</organism>
<feature type="transmembrane region" description="Helical" evidence="2">
    <location>
        <begin position="30"/>
        <end position="48"/>
    </location>
</feature>
<keyword evidence="4" id="KW-1185">Reference proteome</keyword>
<comment type="caution">
    <text evidence="3">The sequence shown here is derived from an EMBL/GenBank/DDBJ whole genome shotgun (WGS) entry which is preliminary data.</text>
</comment>
<evidence type="ECO:0000313" key="4">
    <source>
        <dbReference type="Proteomes" id="UP001371224"/>
    </source>
</evidence>
<feature type="compositionally biased region" description="Gly residues" evidence="1">
    <location>
        <begin position="77"/>
        <end position="87"/>
    </location>
</feature>
<dbReference type="Proteomes" id="UP001371224">
    <property type="component" value="Unassembled WGS sequence"/>
</dbReference>
<keyword evidence="2" id="KW-1133">Transmembrane helix</keyword>
<sequence>MTSSSPHGEGSVAHQGDGGGSAGGPRRSPAMWAVLALAVAGILIYLVVDHWPHVLAALPYVGIVALVAMHLFGHGGHGGQGGHGGHGGHGRAPADGPDRT</sequence>
<evidence type="ECO:0000313" key="3">
    <source>
        <dbReference type="EMBL" id="MEJ1087700.1"/>
    </source>
</evidence>
<dbReference type="InterPro" id="IPR021682">
    <property type="entry name" value="DUF2933"/>
</dbReference>
<proteinExistence type="predicted"/>
<gene>
    <name evidence="3" type="ORF">WDU99_05155</name>
</gene>
<protein>
    <submittedName>
        <fullName evidence="3">DUF2933 domain-containing protein</fullName>
    </submittedName>
</protein>
<feature type="region of interest" description="Disordered" evidence="1">
    <location>
        <begin position="1"/>
        <end position="26"/>
    </location>
</feature>
<accession>A0ABU8L9L1</accession>
<keyword evidence="2" id="KW-0812">Transmembrane</keyword>